<organism evidence="1 2">
    <name type="scientific">Rhabdobacter roseus</name>
    <dbReference type="NCBI Taxonomy" id="1655419"/>
    <lineage>
        <taxon>Bacteria</taxon>
        <taxon>Pseudomonadati</taxon>
        <taxon>Bacteroidota</taxon>
        <taxon>Cytophagia</taxon>
        <taxon>Cytophagales</taxon>
        <taxon>Cytophagaceae</taxon>
        <taxon>Rhabdobacter</taxon>
    </lineage>
</organism>
<dbReference type="Proteomes" id="UP000557307">
    <property type="component" value="Unassembled WGS sequence"/>
</dbReference>
<dbReference type="GO" id="GO:0004497">
    <property type="term" value="F:monooxygenase activity"/>
    <property type="evidence" value="ECO:0007669"/>
    <property type="project" value="UniProtKB-KW"/>
</dbReference>
<protein>
    <submittedName>
        <fullName evidence="1">Heme-degrading monooxygenase HmoA</fullName>
    </submittedName>
</protein>
<evidence type="ECO:0000313" key="2">
    <source>
        <dbReference type="Proteomes" id="UP000557307"/>
    </source>
</evidence>
<evidence type="ECO:0000313" key="1">
    <source>
        <dbReference type="EMBL" id="MBB5285442.1"/>
    </source>
</evidence>
<gene>
    <name evidence="1" type="ORF">HNQ92_003599</name>
</gene>
<dbReference type="AlphaFoldDB" id="A0A840TV36"/>
<name>A0A840TV36_9BACT</name>
<dbReference type="InterPro" id="IPR049574">
    <property type="entry name" value="CrtA-like"/>
</dbReference>
<comment type="caution">
    <text evidence="1">The sequence shown here is derived from an EMBL/GenBank/DDBJ whole genome shotgun (WGS) entry which is preliminary data.</text>
</comment>
<dbReference type="EMBL" id="JACHGF010000005">
    <property type="protein sequence ID" value="MBB5285442.1"/>
    <property type="molecule type" value="Genomic_DNA"/>
</dbReference>
<keyword evidence="2" id="KW-1185">Reference proteome</keyword>
<keyword evidence="1" id="KW-0503">Monooxygenase</keyword>
<dbReference type="RefSeq" id="WP_184175575.1">
    <property type="nucleotide sequence ID" value="NZ_JACHGF010000005.1"/>
</dbReference>
<sequence>MNVPAAVSSSTSGPITTFTIFRFPGRYAWWAFAQMGRQVLSRTEGTHFCRMLGCGRHGFDKVPDFRQYAFLASWESTSAAAAFFASERFGTYAARSREHYTVWMRPVQAHGTWNGLQPFPLTENLSQESTPLVVLTRATIHLPKLLDFWRHVPRAQAALRRSSGVLLALGVGENPITQQATMSIWNGPEAIRQFAYQRTDHKDIVKRTRQRGWYREELFARFVPIATQGTLHGQDVLEGYLAKGYYNL</sequence>
<accession>A0A840TV36</accession>
<dbReference type="CDD" id="cd21650">
    <property type="entry name" value="CrtA-like"/>
    <property type="match status" value="1"/>
</dbReference>
<keyword evidence="1" id="KW-0560">Oxidoreductase</keyword>
<proteinExistence type="predicted"/>
<reference evidence="1 2" key="1">
    <citation type="submission" date="2020-08" db="EMBL/GenBank/DDBJ databases">
        <title>Genomic Encyclopedia of Type Strains, Phase IV (KMG-IV): sequencing the most valuable type-strain genomes for metagenomic binning, comparative biology and taxonomic classification.</title>
        <authorList>
            <person name="Goeker M."/>
        </authorList>
    </citation>
    <scope>NUCLEOTIDE SEQUENCE [LARGE SCALE GENOMIC DNA]</scope>
    <source>
        <strain evidence="1 2">DSM 105074</strain>
    </source>
</reference>